<dbReference type="Gene3D" id="3.30.70.1900">
    <property type="match status" value="1"/>
</dbReference>
<dbReference type="Gene3D" id="3.30.70.1890">
    <property type="match status" value="1"/>
</dbReference>
<feature type="active site" description="Proton acceptor" evidence="6">
    <location>
        <position position="41"/>
    </location>
</feature>
<keyword evidence="9" id="KW-1185">Reference proteome</keyword>
<keyword evidence="3" id="KW-0051">Antiviral defense</keyword>
<dbReference type="EMBL" id="CP031092">
    <property type="protein sequence ID" value="AXF57064.1"/>
    <property type="molecule type" value="Genomic_DNA"/>
</dbReference>
<keyword evidence="2" id="KW-0694">RNA-binding</keyword>
<evidence type="ECO:0000256" key="5">
    <source>
        <dbReference type="PIRSR" id="PIRSR005054-1"/>
    </source>
</evidence>
<evidence type="ECO:0000313" key="9">
    <source>
        <dbReference type="Proteomes" id="UP000252100"/>
    </source>
</evidence>
<dbReference type="Proteomes" id="UP000252100">
    <property type="component" value="Chromosome"/>
</dbReference>
<protein>
    <recommendedName>
        <fullName evidence="4">CRISPR-associated endoribonuclease</fullName>
    </recommendedName>
</protein>
<dbReference type="AlphaFoldDB" id="A0A345C1I3"/>
<dbReference type="NCBIfam" id="TIGR01877">
    <property type="entry name" value="cas_cas6"/>
    <property type="match status" value="1"/>
</dbReference>
<gene>
    <name evidence="8" type="primary">cas6</name>
    <name evidence="8" type="ORF">DT065_14360</name>
</gene>
<proteinExistence type="inferred from homology"/>
<dbReference type="PIRSF" id="PIRSF005054">
    <property type="entry name" value="PF1131"/>
    <property type="match status" value="1"/>
</dbReference>
<dbReference type="Pfam" id="PF21350">
    <property type="entry name" value="Cas6_I-A"/>
    <property type="match status" value="1"/>
</dbReference>
<dbReference type="InterPro" id="IPR049435">
    <property type="entry name" value="Cas_Cas6_C"/>
</dbReference>
<sequence>MTMINICYIGRCCMRLYITFNFSSPITLPLNYQQILQGFIYNQIDDVAFSRFLHEEGYSDGKRSFKMFTFSRLQGKATINSKNKTITFKEKVEWQISSCLSKFIQSLGQSILMKDSLYINNHRVVVEELHYKATNVGDRKCSIRMISPITVHSTFEGSDGKKTTHYYNPWDHAFNHLINENIAHKYAAYYGEQLDSRVNIKPIKVNERDKIVTRFKDFIIEAWNGEYELRGDPKILTFACTTGIGAKNSQGFGLPEILTKWRR</sequence>
<dbReference type="CDD" id="cd21140">
    <property type="entry name" value="Cas6_I-like"/>
    <property type="match status" value="1"/>
</dbReference>
<feature type="domain" description="CRISPR associated protein Cas6 C-terminal" evidence="7">
    <location>
        <begin position="138"/>
        <end position="256"/>
    </location>
</feature>
<reference evidence="8 9" key="1">
    <citation type="journal article" date="2018" name="J. Microbiol.">
        <title>Salicibibacter kimchii gen. nov., sp. nov., a moderately halophilic and alkalitolerant bacterium in the family Bacillaceae, isolated from kimchi.</title>
        <authorList>
            <person name="Jang J.Y."/>
            <person name="Oh Y.J."/>
            <person name="Lim S.K."/>
            <person name="Park H.K."/>
            <person name="Lee C."/>
            <person name="Kim J.Y."/>
            <person name="Lee M.A."/>
            <person name="Choi H.J."/>
        </authorList>
    </citation>
    <scope>NUCLEOTIDE SEQUENCE [LARGE SCALE GENOMIC DNA]</scope>
    <source>
        <strain evidence="8 9">NKC1-1</strain>
    </source>
</reference>
<evidence type="ECO:0000256" key="1">
    <source>
        <dbReference type="ARBA" id="ARBA00005937"/>
    </source>
</evidence>
<dbReference type="InterPro" id="IPR010156">
    <property type="entry name" value="CRISPR-assoc_prot_Cas6"/>
</dbReference>
<dbReference type="KEGG" id="rue:DT065_14360"/>
<feature type="active site" description="Proton donor" evidence="6">
    <location>
        <position position="54"/>
    </location>
</feature>
<evidence type="ECO:0000256" key="2">
    <source>
        <dbReference type="ARBA" id="ARBA00022884"/>
    </source>
</evidence>
<dbReference type="GO" id="GO:0051607">
    <property type="term" value="P:defense response to virus"/>
    <property type="evidence" value="ECO:0007669"/>
    <property type="project" value="UniProtKB-KW"/>
</dbReference>
<comment type="function">
    <text evidence="4">CRISPR (clustered regularly interspaced short palindromic repeat), is an adaptive immune system that provides protection against mobile genetic elements (viruses, transposable elements and conjugative plasmids). CRISPR clusters contain sequences complementary to antecedent mobile elements and target invading nucleic acids. CRISPR clusters are transcribed and processed into CRISPR RNA (crRNA).</text>
</comment>
<dbReference type="GO" id="GO:0003723">
    <property type="term" value="F:RNA binding"/>
    <property type="evidence" value="ECO:0007669"/>
    <property type="project" value="UniProtKB-KW"/>
</dbReference>
<feature type="site" description="Transition state stabilizer" evidence="5">
    <location>
        <position position="66"/>
    </location>
</feature>
<dbReference type="InterPro" id="IPR045747">
    <property type="entry name" value="CRISPR-assoc_prot_Cas6_N_sf"/>
</dbReference>
<dbReference type="GO" id="GO:0016788">
    <property type="term" value="F:hydrolase activity, acting on ester bonds"/>
    <property type="evidence" value="ECO:0007669"/>
    <property type="project" value="InterPro"/>
</dbReference>
<dbReference type="PANTHER" id="PTHR36984:SF1">
    <property type="entry name" value="CRISPR-ASSOCIATED ENDORIBONUCLEASE CAS6 1"/>
    <property type="match status" value="1"/>
</dbReference>
<evidence type="ECO:0000256" key="3">
    <source>
        <dbReference type="ARBA" id="ARBA00023118"/>
    </source>
</evidence>
<evidence type="ECO:0000259" key="7">
    <source>
        <dbReference type="Pfam" id="PF01881"/>
    </source>
</evidence>
<evidence type="ECO:0000313" key="8">
    <source>
        <dbReference type="EMBL" id="AXF57064.1"/>
    </source>
</evidence>
<name>A0A345C1I3_9BACI</name>
<dbReference type="PANTHER" id="PTHR36984">
    <property type="entry name" value="CRISPR-ASSOCIATED ENDORIBONUCLEASE CAS6 1"/>
    <property type="match status" value="1"/>
</dbReference>
<organism evidence="8 9">
    <name type="scientific">Salicibibacter kimchii</name>
    <dbReference type="NCBI Taxonomy" id="2099786"/>
    <lineage>
        <taxon>Bacteria</taxon>
        <taxon>Bacillati</taxon>
        <taxon>Bacillota</taxon>
        <taxon>Bacilli</taxon>
        <taxon>Bacillales</taxon>
        <taxon>Bacillaceae</taxon>
        <taxon>Salicibibacter</taxon>
    </lineage>
</organism>
<evidence type="ECO:0000256" key="6">
    <source>
        <dbReference type="PIRSR" id="PIRSR005054-50"/>
    </source>
</evidence>
<comment type="similarity">
    <text evidence="1 4">Belongs to the CRISPR-associated protein Cas6/Cse3/CasE family.</text>
</comment>
<dbReference type="Pfam" id="PF01881">
    <property type="entry name" value="Cas_Cas6_C"/>
    <property type="match status" value="1"/>
</dbReference>
<accession>A0A345C1I3</accession>
<evidence type="ECO:0000256" key="4">
    <source>
        <dbReference type="PIRNR" id="PIRNR005054"/>
    </source>
</evidence>